<evidence type="ECO:0008006" key="2">
    <source>
        <dbReference type="Google" id="ProtNLM"/>
    </source>
</evidence>
<comment type="caution">
    <text evidence="1">The sequence shown here is derived from an EMBL/GenBank/DDBJ whole genome shotgun (WGS) entry which is preliminary data.</text>
</comment>
<dbReference type="Gene3D" id="3.20.20.140">
    <property type="entry name" value="Metal-dependent hydrolases"/>
    <property type="match status" value="1"/>
</dbReference>
<organism evidence="1">
    <name type="scientific">marine sediment metagenome</name>
    <dbReference type="NCBI Taxonomy" id="412755"/>
    <lineage>
        <taxon>unclassified sequences</taxon>
        <taxon>metagenomes</taxon>
        <taxon>ecological metagenomes</taxon>
    </lineage>
</organism>
<dbReference type="AlphaFoldDB" id="X1GU75"/>
<evidence type="ECO:0000313" key="1">
    <source>
        <dbReference type="EMBL" id="GAH60727.1"/>
    </source>
</evidence>
<reference evidence="1" key="1">
    <citation type="journal article" date="2014" name="Front. Microbiol.">
        <title>High frequency of phylogenetically diverse reductive dehalogenase-homologous genes in deep subseafloor sedimentary metagenomes.</title>
        <authorList>
            <person name="Kawai M."/>
            <person name="Futagami T."/>
            <person name="Toyoda A."/>
            <person name="Takaki Y."/>
            <person name="Nishi S."/>
            <person name="Hori S."/>
            <person name="Arai W."/>
            <person name="Tsubouchi T."/>
            <person name="Morono Y."/>
            <person name="Uchiyama I."/>
            <person name="Ito T."/>
            <person name="Fujiyama A."/>
            <person name="Inagaki F."/>
            <person name="Takami H."/>
        </authorList>
    </citation>
    <scope>NUCLEOTIDE SEQUENCE</scope>
    <source>
        <strain evidence="1">Expedition CK06-06</strain>
    </source>
</reference>
<dbReference type="EMBL" id="BARU01018854">
    <property type="protein sequence ID" value="GAH60727.1"/>
    <property type="molecule type" value="Genomic_DNA"/>
</dbReference>
<protein>
    <recommendedName>
        <fullName evidence="2">RCK N-terminal domain-containing protein</fullName>
    </recommendedName>
</protein>
<name>X1GU75_9ZZZZ</name>
<gene>
    <name evidence="1" type="ORF">S03H2_31116</name>
</gene>
<accession>X1GU75</accession>
<sequence length="67" mass="8139">MKNTILIQETDFNKIRKKMKENVKKKIIFSSNNDELNRKVLEKEKINILLLNQTQRKDRFKQRDSGF</sequence>
<feature type="non-terminal residue" evidence="1">
    <location>
        <position position="67"/>
    </location>
</feature>
<proteinExistence type="predicted"/>